<reference evidence="3" key="2">
    <citation type="journal article" date="2021" name="PeerJ">
        <title>Extensive microbial diversity within the chicken gut microbiome revealed by metagenomics and culture.</title>
        <authorList>
            <person name="Gilroy R."/>
            <person name="Ravi A."/>
            <person name="Getino M."/>
            <person name="Pursley I."/>
            <person name="Horton D.L."/>
            <person name="Alikhan N.F."/>
            <person name="Baker D."/>
            <person name="Gharbi K."/>
            <person name="Hall N."/>
            <person name="Watson M."/>
            <person name="Adriaenssens E.M."/>
            <person name="Foster-Nyarko E."/>
            <person name="Jarju S."/>
            <person name="Secka A."/>
            <person name="Antonio M."/>
            <person name="Oren A."/>
            <person name="Chaudhuri R.R."/>
            <person name="La Ragione R."/>
            <person name="Hildebrand F."/>
            <person name="Pallen M.J."/>
        </authorList>
    </citation>
    <scope>NUCLEOTIDE SEQUENCE</scope>
    <source>
        <strain evidence="3">CHK152-2871</strain>
    </source>
</reference>
<dbReference type="AlphaFoldDB" id="A0A9D1JXY8"/>
<comment type="caution">
    <text evidence="3">The sequence shown here is derived from an EMBL/GenBank/DDBJ whole genome shotgun (WGS) entry which is preliminary data.</text>
</comment>
<evidence type="ECO:0000313" key="3">
    <source>
        <dbReference type="EMBL" id="HIS74541.1"/>
    </source>
</evidence>
<dbReference type="PROSITE" id="PS51782">
    <property type="entry name" value="LYSM"/>
    <property type="match status" value="1"/>
</dbReference>
<reference evidence="3" key="1">
    <citation type="submission" date="2020-10" db="EMBL/GenBank/DDBJ databases">
        <authorList>
            <person name="Gilroy R."/>
        </authorList>
    </citation>
    <scope>NUCLEOTIDE SEQUENCE</scope>
    <source>
        <strain evidence="3">CHK152-2871</strain>
    </source>
</reference>
<dbReference type="SMART" id="SM00257">
    <property type="entry name" value="LysM"/>
    <property type="match status" value="1"/>
</dbReference>
<proteinExistence type="predicted"/>
<dbReference type="Pfam" id="PF01476">
    <property type="entry name" value="LysM"/>
    <property type="match status" value="1"/>
</dbReference>
<accession>A0A9D1JXY8</accession>
<dbReference type="Gene3D" id="3.10.350.10">
    <property type="entry name" value="LysM domain"/>
    <property type="match status" value="1"/>
</dbReference>
<dbReference type="SUPFAM" id="SSF54106">
    <property type="entry name" value="LysM domain"/>
    <property type="match status" value="1"/>
</dbReference>
<dbReference type="EMBL" id="DVJQ01000049">
    <property type="protein sequence ID" value="HIS74541.1"/>
    <property type="molecule type" value="Genomic_DNA"/>
</dbReference>
<keyword evidence="1" id="KW-0812">Transmembrane</keyword>
<feature type="transmembrane region" description="Helical" evidence="1">
    <location>
        <begin position="70"/>
        <end position="92"/>
    </location>
</feature>
<feature type="domain" description="LysM" evidence="2">
    <location>
        <begin position="134"/>
        <end position="183"/>
    </location>
</feature>
<organism evidence="3 4">
    <name type="scientific">Candidatus Galligastranaerophilus intestinavium</name>
    <dbReference type="NCBI Taxonomy" id="2840836"/>
    <lineage>
        <taxon>Bacteria</taxon>
        <taxon>Candidatus Galligastranaerophilus</taxon>
    </lineage>
</organism>
<gene>
    <name evidence="3" type="ORF">IAA86_05940</name>
</gene>
<dbReference type="Proteomes" id="UP000886865">
    <property type="component" value="Unassembled WGS sequence"/>
</dbReference>
<protein>
    <submittedName>
        <fullName evidence="3">LysM peptidoglycan-binding domain-containing protein</fullName>
    </submittedName>
</protein>
<name>A0A9D1JXY8_9BACT</name>
<keyword evidence="1" id="KW-1133">Transmembrane helix</keyword>
<keyword evidence="1" id="KW-0472">Membrane</keyword>
<sequence length="189" mass="20731">MKSSTLHRAGLSRENMSALESSRSFDLDKSEYSRYLKPSPAKTSELDVLWRSVGKTNNDTRVTKQKAPGVYLLIGFICGAVFMSIIFAIAGLSSIASNQKTEEIIVQQAPKANVAVIGPDSEPASAAVSVPTEEKYEVKSGDTIDGIVYRFYGKYDTKKIDEILKLNNIIDPSSLQIGQVILIPLETQR</sequence>
<dbReference type="InterPro" id="IPR036779">
    <property type="entry name" value="LysM_dom_sf"/>
</dbReference>
<dbReference type="InterPro" id="IPR018392">
    <property type="entry name" value="LysM"/>
</dbReference>
<evidence type="ECO:0000259" key="2">
    <source>
        <dbReference type="PROSITE" id="PS51782"/>
    </source>
</evidence>
<dbReference type="CDD" id="cd00118">
    <property type="entry name" value="LysM"/>
    <property type="match status" value="1"/>
</dbReference>
<evidence type="ECO:0000313" key="4">
    <source>
        <dbReference type="Proteomes" id="UP000886865"/>
    </source>
</evidence>
<evidence type="ECO:0000256" key="1">
    <source>
        <dbReference type="SAM" id="Phobius"/>
    </source>
</evidence>